<dbReference type="EMBL" id="JBHSOE010000178">
    <property type="protein sequence ID" value="MFC5661247.1"/>
    <property type="molecule type" value="Genomic_DNA"/>
</dbReference>
<keyword evidence="1" id="KW-0175">Coiled coil</keyword>
<evidence type="ECO:0000256" key="1">
    <source>
        <dbReference type="SAM" id="Coils"/>
    </source>
</evidence>
<feature type="region of interest" description="Disordered" evidence="2">
    <location>
        <begin position="49"/>
        <end position="68"/>
    </location>
</feature>
<evidence type="ECO:0000313" key="3">
    <source>
        <dbReference type="EMBL" id="MFC5661247.1"/>
    </source>
</evidence>
<comment type="caution">
    <text evidence="3">The sequence shown here is derived from an EMBL/GenBank/DDBJ whole genome shotgun (WGS) entry which is preliminary data.</text>
</comment>
<feature type="compositionally biased region" description="Basic and acidic residues" evidence="2">
    <location>
        <begin position="1"/>
        <end position="25"/>
    </location>
</feature>
<feature type="coiled-coil region" evidence="1">
    <location>
        <begin position="68"/>
        <end position="98"/>
    </location>
</feature>
<evidence type="ECO:0000313" key="4">
    <source>
        <dbReference type="Proteomes" id="UP001596065"/>
    </source>
</evidence>
<gene>
    <name evidence="3" type="ORF">ACFP3J_38105</name>
</gene>
<evidence type="ECO:0000256" key="2">
    <source>
        <dbReference type="SAM" id="MobiDB-lite"/>
    </source>
</evidence>
<feature type="region of interest" description="Disordered" evidence="2">
    <location>
        <begin position="1"/>
        <end position="27"/>
    </location>
</feature>
<proteinExistence type="predicted"/>
<organism evidence="3 4">
    <name type="scientific">Streptomyces nogalater</name>
    <dbReference type="NCBI Taxonomy" id="38314"/>
    <lineage>
        <taxon>Bacteria</taxon>
        <taxon>Bacillati</taxon>
        <taxon>Actinomycetota</taxon>
        <taxon>Actinomycetes</taxon>
        <taxon>Kitasatosporales</taxon>
        <taxon>Streptomycetaceae</taxon>
        <taxon>Streptomyces</taxon>
    </lineage>
</organism>
<name>A0ABW0WUQ6_STRNO</name>
<protein>
    <submittedName>
        <fullName evidence="3">Uncharacterized protein</fullName>
    </submittedName>
</protein>
<reference evidence="4" key="1">
    <citation type="journal article" date="2019" name="Int. J. Syst. Evol. Microbiol.">
        <title>The Global Catalogue of Microorganisms (GCM) 10K type strain sequencing project: providing services to taxonomists for standard genome sequencing and annotation.</title>
        <authorList>
            <consortium name="The Broad Institute Genomics Platform"/>
            <consortium name="The Broad Institute Genome Sequencing Center for Infectious Disease"/>
            <person name="Wu L."/>
            <person name="Ma J."/>
        </authorList>
    </citation>
    <scope>NUCLEOTIDE SEQUENCE [LARGE SCALE GENOMIC DNA]</scope>
    <source>
        <strain evidence="4">KCTC 5701</strain>
    </source>
</reference>
<feature type="non-terminal residue" evidence="3">
    <location>
        <position position="98"/>
    </location>
</feature>
<sequence length="98" mass="11339">MRNGDLKDLSKEPEYEAAKHGDHKAMSYKRMKPAEDELHCEIKALLDRAKATDDQERNEPELDIPAEISRREKRLEAIQAAKARLEARQREADQARGR</sequence>
<dbReference type="Proteomes" id="UP001596065">
    <property type="component" value="Unassembled WGS sequence"/>
</dbReference>
<accession>A0ABW0WUQ6</accession>
<feature type="compositionally biased region" description="Basic and acidic residues" evidence="2">
    <location>
        <begin position="49"/>
        <end position="60"/>
    </location>
</feature>
<keyword evidence="4" id="KW-1185">Reference proteome</keyword>